<feature type="compositionally biased region" description="Basic and acidic residues" evidence="12">
    <location>
        <begin position="105"/>
        <end position="114"/>
    </location>
</feature>
<comment type="caution">
    <text evidence="15">The sequence shown here is derived from an EMBL/GenBank/DDBJ whole genome shotgun (WGS) entry which is preliminary data.</text>
</comment>
<name>A0ABS7PPM8_9SPHN</name>
<dbReference type="SMART" id="SM00965">
    <property type="entry name" value="STN"/>
    <property type="match status" value="1"/>
</dbReference>
<keyword evidence="2 11" id="KW-0813">Transport</keyword>
<reference evidence="15 16" key="1">
    <citation type="submission" date="2021-08" db="EMBL/GenBank/DDBJ databases">
        <authorList>
            <person name="Tuo L."/>
        </authorList>
    </citation>
    <scope>NUCLEOTIDE SEQUENCE [LARGE SCALE GENOMIC DNA]</scope>
    <source>
        <strain evidence="15 16">JCM 31229</strain>
    </source>
</reference>
<evidence type="ECO:0000256" key="10">
    <source>
        <dbReference type="ARBA" id="ARBA00023237"/>
    </source>
</evidence>
<evidence type="ECO:0000259" key="14">
    <source>
        <dbReference type="SMART" id="SM00965"/>
    </source>
</evidence>
<protein>
    <submittedName>
        <fullName evidence="15">TonB-dependent receptor</fullName>
    </submittedName>
</protein>
<keyword evidence="6" id="KW-0408">Iron</keyword>
<dbReference type="InterPro" id="IPR036942">
    <property type="entry name" value="Beta-barrel_TonB_sf"/>
</dbReference>
<dbReference type="EMBL" id="JAINVV010000005">
    <property type="protein sequence ID" value="MBY8823269.1"/>
    <property type="molecule type" value="Genomic_DNA"/>
</dbReference>
<sequence length="793" mass="85492">MSGKRLFASAAVACAAATCPAHAAEKVSFDVPSGSLNAALISFATQASVSIDTSDPALRSVRVNGLRGHFTVREALRRLLQDTGYDFRVSRGNVVRVLRQPVRRARQEVPDRRRAATRPSAQPPLDPPEQPEQIIVTASKQNVALTDYPGAFHVASFDEAQSLHSGGGGSEVLLRKLPNLASTNLGSGRNKIFVRGIADSSFNGQLQSTVSQYFGESRLTYSAPDPDLALYDIDKVEVVEGPQGTLYGAGSLGGVIRIMPRLPVPGELSVSATAAIGATGRKFGGDGAIVANIPIGGRAALRIVGYRIFRPGYIDDVGRALSDVNRTNVLGVRATVRMEFDDGLSLDAGIVSQDTGSKDSQYTDDPRPSALIRRSFVAQPFDNDYRLMFATLRADLGFARLVSNTSYTIHPIVTVFDATPPMTQVPRIFEEAMRVKLLTHETRISGGAAWISSWVSGFSFAHNVNHIDRSLGPADKLAPISNVQSETLDAALFGEATLPLWRNVSMTAGGRLSLFARFDDFNTEAGKAPVEPTGPEIRLLPTMALAWKSLKGMIGYLRYQEGFRPGAQQLTGSGDQAAVTRFQPDTIRTAEIGMRFGTDAGSRLSGGLSYSYSRWNRVQADLVTSAGFPYVANLGSARVNYISANLAWQATPELGLEISGFHTTSHLDRPVPEFAADVEGKLPNVADGGWRLTGRFEPWIAGRKITLDGTVGYVGTSYLGVSAPFDIPQGNYLDTAIGARADLGRWGLSLDIENLLDSRANRFSYGNPFSVAEGHQRTPLRPRTVRIGIDARF</sequence>
<keyword evidence="4" id="KW-0410">Iron transport</keyword>
<evidence type="ECO:0000256" key="9">
    <source>
        <dbReference type="ARBA" id="ARBA00023136"/>
    </source>
</evidence>
<gene>
    <name evidence="15" type="ORF">K7G82_13265</name>
</gene>
<dbReference type="Gene3D" id="3.55.50.30">
    <property type="match status" value="1"/>
</dbReference>
<feature type="region of interest" description="Disordered" evidence="12">
    <location>
        <begin position="105"/>
        <end position="130"/>
    </location>
</feature>
<keyword evidence="5 11" id="KW-0812">Transmembrane</keyword>
<dbReference type="Pfam" id="PF07660">
    <property type="entry name" value="STN"/>
    <property type="match status" value="1"/>
</dbReference>
<evidence type="ECO:0000256" key="1">
    <source>
        <dbReference type="ARBA" id="ARBA00004571"/>
    </source>
</evidence>
<dbReference type="InterPro" id="IPR011662">
    <property type="entry name" value="Secretin/TonB_short_N"/>
</dbReference>
<feature type="chain" id="PRO_5047095223" evidence="13">
    <location>
        <begin position="24"/>
        <end position="793"/>
    </location>
</feature>
<dbReference type="InterPro" id="IPR039426">
    <property type="entry name" value="TonB-dep_rcpt-like"/>
</dbReference>
<evidence type="ECO:0000256" key="11">
    <source>
        <dbReference type="PROSITE-ProRule" id="PRU01360"/>
    </source>
</evidence>
<feature type="signal peptide" evidence="13">
    <location>
        <begin position="1"/>
        <end position="23"/>
    </location>
</feature>
<comment type="subcellular location">
    <subcellularLocation>
        <location evidence="1 11">Cell outer membrane</location>
        <topology evidence="1 11">Multi-pass membrane protein</topology>
    </subcellularLocation>
</comment>
<evidence type="ECO:0000256" key="5">
    <source>
        <dbReference type="ARBA" id="ARBA00022692"/>
    </source>
</evidence>
<evidence type="ECO:0000256" key="6">
    <source>
        <dbReference type="ARBA" id="ARBA00023004"/>
    </source>
</evidence>
<keyword evidence="10 11" id="KW-0998">Cell outer membrane</keyword>
<dbReference type="RefSeq" id="WP_222990386.1">
    <property type="nucleotide sequence ID" value="NZ_JAINVV010000005.1"/>
</dbReference>
<dbReference type="PANTHER" id="PTHR32552:SF81">
    <property type="entry name" value="TONB-DEPENDENT OUTER MEMBRANE RECEPTOR"/>
    <property type="match status" value="1"/>
</dbReference>
<evidence type="ECO:0000256" key="4">
    <source>
        <dbReference type="ARBA" id="ARBA00022496"/>
    </source>
</evidence>
<keyword evidence="8" id="KW-0798">TonB box</keyword>
<dbReference type="InterPro" id="IPR012910">
    <property type="entry name" value="Plug_dom"/>
</dbReference>
<evidence type="ECO:0000256" key="7">
    <source>
        <dbReference type="ARBA" id="ARBA00023065"/>
    </source>
</evidence>
<accession>A0ABS7PPM8</accession>
<dbReference type="Pfam" id="PF07715">
    <property type="entry name" value="Plug"/>
    <property type="match status" value="1"/>
</dbReference>
<organism evidence="15 16">
    <name type="scientific">Sphingomonas colocasiae</name>
    <dbReference type="NCBI Taxonomy" id="1848973"/>
    <lineage>
        <taxon>Bacteria</taxon>
        <taxon>Pseudomonadati</taxon>
        <taxon>Pseudomonadota</taxon>
        <taxon>Alphaproteobacteria</taxon>
        <taxon>Sphingomonadales</taxon>
        <taxon>Sphingomonadaceae</taxon>
        <taxon>Sphingomonas</taxon>
    </lineage>
</organism>
<evidence type="ECO:0000313" key="15">
    <source>
        <dbReference type="EMBL" id="MBY8823269.1"/>
    </source>
</evidence>
<keyword evidence="3 11" id="KW-1134">Transmembrane beta strand</keyword>
<dbReference type="PANTHER" id="PTHR32552">
    <property type="entry name" value="FERRICHROME IRON RECEPTOR-RELATED"/>
    <property type="match status" value="1"/>
</dbReference>
<keyword evidence="15" id="KW-0675">Receptor</keyword>
<dbReference type="PROSITE" id="PS52016">
    <property type="entry name" value="TONB_DEPENDENT_REC_3"/>
    <property type="match status" value="1"/>
</dbReference>
<evidence type="ECO:0000256" key="8">
    <source>
        <dbReference type="ARBA" id="ARBA00023077"/>
    </source>
</evidence>
<comment type="similarity">
    <text evidence="11">Belongs to the TonB-dependent receptor family.</text>
</comment>
<keyword evidence="9 11" id="KW-0472">Membrane</keyword>
<feature type="compositionally biased region" description="Pro residues" evidence="12">
    <location>
        <begin position="121"/>
        <end position="130"/>
    </location>
</feature>
<keyword evidence="7" id="KW-0406">Ion transport</keyword>
<evidence type="ECO:0000256" key="12">
    <source>
        <dbReference type="SAM" id="MobiDB-lite"/>
    </source>
</evidence>
<keyword evidence="16" id="KW-1185">Reference proteome</keyword>
<evidence type="ECO:0000256" key="3">
    <source>
        <dbReference type="ARBA" id="ARBA00022452"/>
    </source>
</evidence>
<dbReference type="Proteomes" id="UP000706039">
    <property type="component" value="Unassembled WGS sequence"/>
</dbReference>
<dbReference type="Gene3D" id="2.40.170.20">
    <property type="entry name" value="TonB-dependent receptor, beta-barrel domain"/>
    <property type="match status" value="1"/>
</dbReference>
<evidence type="ECO:0000256" key="2">
    <source>
        <dbReference type="ARBA" id="ARBA00022448"/>
    </source>
</evidence>
<proteinExistence type="inferred from homology"/>
<evidence type="ECO:0000313" key="16">
    <source>
        <dbReference type="Proteomes" id="UP000706039"/>
    </source>
</evidence>
<dbReference type="SUPFAM" id="SSF56935">
    <property type="entry name" value="Porins"/>
    <property type="match status" value="1"/>
</dbReference>
<keyword evidence="13" id="KW-0732">Signal</keyword>
<feature type="domain" description="Secretin/TonB short N-terminal" evidence="14">
    <location>
        <begin position="49"/>
        <end position="100"/>
    </location>
</feature>
<evidence type="ECO:0000256" key="13">
    <source>
        <dbReference type="SAM" id="SignalP"/>
    </source>
</evidence>